<gene>
    <name evidence="2" type="ORF">SEVIR_7G175700v2</name>
</gene>
<evidence type="ECO:0000313" key="2">
    <source>
        <dbReference type="EMBL" id="TKW05441.1"/>
    </source>
</evidence>
<keyword evidence="3" id="KW-1185">Reference proteome</keyword>
<organism evidence="2 3">
    <name type="scientific">Setaria viridis</name>
    <name type="common">Green bristlegrass</name>
    <name type="synonym">Setaria italica subsp. viridis</name>
    <dbReference type="NCBI Taxonomy" id="4556"/>
    <lineage>
        <taxon>Eukaryota</taxon>
        <taxon>Viridiplantae</taxon>
        <taxon>Streptophyta</taxon>
        <taxon>Embryophyta</taxon>
        <taxon>Tracheophyta</taxon>
        <taxon>Spermatophyta</taxon>
        <taxon>Magnoliopsida</taxon>
        <taxon>Liliopsida</taxon>
        <taxon>Poales</taxon>
        <taxon>Poaceae</taxon>
        <taxon>PACMAD clade</taxon>
        <taxon>Panicoideae</taxon>
        <taxon>Panicodae</taxon>
        <taxon>Paniceae</taxon>
        <taxon>Cenchrinae</taxon>
        <taxon>Setaria</taxon>
    </lineage>
</organism>
<protein>
    <submittedName>
        <fullName evidence="2">Uncharacterized protein</fullName>
    </submittedName>
</protein>
<reference evidence="2" key="1">
    <citation type="submission" date="2019-03" db="EMBL/GenBank/DDBJ databases">
        <title>WGS assembly of Setaria viridis.</title>
        <authorList>
            <person name="Huang P."/>
            <person name="Jenkins J."/>
            <person name="Grimwood J."/>
            <person name="Barry K."/>
            <person name="Healey A."/>
            <person name="Mamidi S."/>
            <person name="Sreedasyam A."/>
            <person name="Shu S."/>
            <person name="Feldman M."/>
            <person name="Wu J."/>
            <person name="Yu Y."/>
            <person name="Chen C."/>
            <person name="Johnson J."/>
            <person name="Rokhsar D."/>
            <person name="Baxter I."/>
            <person name="Schmutz J."/>
            <person name="Brutnell T."/>
            <person name="Kellogg E."/>
        </authorList>
    </citation>
    <scope>NUCLEOTIDE SEQUENCE [LARGE SCALE GENOMIC DNA]</scope>
</reference>
<dbReference type="Proteomes" id="UP000298652">
    <property type="component" value="Chromosome 7"/>
</dbReference>
<dbReference type="EMBL" id="CM016558">
    <property type="protein sequence ID" value="TKW05441.1"/>
    <property type="molecule type" value="Genomic_DNA"/>
</dbReference>
<proteinExistence type="predicted"/>
<dbReference type="AlphaFoldDB" id="A0A4U6TS08"/>
<accession>A0A4U6TS08</accession>
<sequence length="310" mass="33935">MEVTDVVTGFVTVDRLRLHGEHEDTIKTELHPVQEHDTQRMVEAAPLDEVNLDVAALEEAVLDRLLAVQPMLELDEEGLQMIPGDDDLLLAQLELVAECRCDVACSSTQWHAYHPGDDRRVLPVMEINVDGERGGHEHGFSCLAWQRGQKLLFPEAARWHARSSGIAQRQSRGYSSPALTRSRWSDDLSVVKWGIWRDLNASYLAYALVVGMRQAVGDAGRGSSLDPALASTPRERRSSGGAPLKRVSCGTMGHHIASLRGWRINGVVPPKLLSGGAAGCPIARWQAMEVTAGMSGRAGRSYCSYPLLAQ</sequence>
<feature type="region of interest" description="Disordered" evidence="1">
    <location>
        <begin position="219"/>
        <end position="247"/>
    </location>
</feature>
<dbReference type="Gramene" id="TKW05441">
    <property type="protein sequence ID" value="TKW05441"/>
    <property type="gene ID" value="SEVIR_7G175700v2"/>
</dbReference>
<evidence type="ECO:0000256" key="1">
    <source>
        <dbReference type="SAM" id="MobiDB-lite"/>
    </source>
</evidence>
<evidence type="ECO:0000313" key="3">
    <source>
        <dbReference type="Proteomes" id="UP000298652"/>
    </source>
</evidence>
<name>A0A4U6TS08_SETVI</name>